<evidence type="ECO:0000313" key="2">
    <source>
        <dbReference type="EMBL" id="KAA5603144.1"/>
    </source>
</evidence>
<evidence type="ECO:0000313" key="3">
    <source>
        <dbReference type="Proteomes" id="UP000323886"/>
    </source>
</evidence>
<dbReference type="RefSeq" id="WP_150096125.1">
    <property type="nucleotide sequence ID" value="NZ_VWPL01000003.1"/>
</dbReference>
<organism evidence="2 3">
    <name type="scientific">Blastochloris sulfoviridis</name>
    <dbReference type="NCBI Taxonomy" id="50712"/>
    <lineage>
        <taxon>Bacteria</taxon>
        <taxon>Pseudomonadati</taxon>
        <taxon>Pseudomonadota</taxon>
        <taxon>Alphaproteobacteria</taxon>
        <taxon>Hyphomicrobiales</taxon>
        <taxon>Blastochloridaceae</taxon>
        <taxon>Blastochloris</taxon>
    </lineage>
</organism>
<sequence length="379" mass="40318">MRTGIALSATAHLILVTLTVVLAGPAPFNVEPAEGILVDLVTPEEAQEQPPEETAKVDEPEKPQLPEIEKTKEEFAKDEMKKEEKAKEEKAKEEKILPAAQDLLQDLRKEARAETPKEAPKEAAKEAAKETAQEPSKEPAREASKEPERQPEKQPEQAPARDAAKEPGQEASNEASKEPAKGPPPPAGPPPPLPPVRPPELARPDSAPPASPPEAAPQDAQPDEAPPAGPALAGIPLPAMAEAPTDNVTPPLAPDLLMEMARLGKANGFDAVAEEQAKLTPDEIAAFRTSVQKCWTRPTNIPANAKLQMVMRVSFKPDGALAADPMLIAAPASKLGPALVRAAQAAVKRCQPYAALPADKYKEWRVLDLRFSPAGIVGG</sequence>
<feature type="region of interest" description="Disordered" evidence="1">
    <location>
        <begin position="41"/>
        <end position="235"/>
    </location>
</feature>
<dbReference type="EMBL" id="VWPL01000003">
    <property type="protein sequence ID" value="KAA5603144.1"/>
    <property type="molecule type" value="Genomic_DNA"/>
</dbReference>
<name>A0A5M6I4K9_9HYPH</name>
<protein>
    <recommendedName>
        <fullName evidence="4">Cell envelope biogenesis protein TolA</fullName>
    </recommendedName>
</protein>
<feature type="compositionally biased region" description="Pro residues" evidence="1">
    <location>
        <begin position="181"/>
        <end position="198"/>
    </location>
</feature>
<feature type="compositionally biased region" description="Basic and acidic residues" evidence="1">
    <location>
        <begin position="105"/>
        <end position="155"/>
    </location>
</feature>
<proteinExistence type="predicted"/>
<dbReference type="AlphaFoldDB" id="A0A5M6I4K9"/>
<gene>
    <name evidence="2" type="ORF">F1193_02670</name>
</gene>
<feature type="compositionally biased region" description="Basic and acidic residues" evidence="1">
    <location>
        <begin position="53"/>
        <end position="96"/>
    </location>
</feature>
<comment type="caution">
    <text evidence="2">The sequence shown here is derived from an EMBL/GenBank/DDBJ whole genome shotgun (WGS) entry which is preliminary data.</text>
</comment>
<feature type="compositionally biased region" description="Pro residues" evidence="1">
    <location>
        <begin position="206"/>
        <end position="215"/>
    </location>
</feature>
<evidence type="ECO:0000256" key="1">
    <source>
        <dbReference type="SAM" id="MobiDB-lite"/>
    </source>
</evidence>
<evidence type="ECO:0008006" key="4">
    <source>
        <dbReference type="Google" id="ProtNLM"/>
    </source>
</evidence>
<dbReference type="Gene3D" id="3.30.1150.10">
    <property type="match status" value="1"/>
</dbReference>
<reference evidence="2 3" key="1">
    <citation type="submission" date="2019-09" db="EMBL/GenBank/DDBJ databases">
        <title>Draft Whole-Genome sequence of Blastochloris sulfoviridis DSM 729.</title>
        <authorList>
            <person name="Meyer T.E."/>
            <person name="Kyndt J.A."/>
        </authorList>
    </citation>
    <scope>NUCLEOTIDE SEQUENCE [LARGE SCALE GENOMIC DNA]</scope>
    <source>
        <strain evidence="2 3">DSM 729</strain>
    </source>
</reference>
<dbReference type="Proteomes" id="UP000323886">
    <property type="component" value="Unassembled WGS sequence"/>
</dbReference>
<dbReference type="OrthoDB" id="7161229at2"/>
<accession>A0A5M6I4K9</accession>
<keyword evidence="3" id="KW-1185">Reference proteome</keyword>